<reference evidence="2" key="1">
    <citation type="submission" date="2016-10" db="EMBL/GenBank/DDBJ databases">
        <authorList>
            <person name="Varghese N."/>
        </authorList>
    </citation>
    <scope>NUCLEOTIDE SEQUENCE [LARGE SCALE GENOMIC DNA]</scope>
    <source>
        <strain evidence="2">HL 19</strain>
    </source>
</reference>
<organism evidence="1 2">
    <name type="scientific">Thiohalorhabdus denitrificans</name>
    <dbReference type="NCBI Taxonomy" id="381306"/>
    <lineage>
        <taxon>Bacteria</taxon>
        <taxon>Pseudomonadati</taxon>
        <taxon>Pseudomonadota</taxon>
        <taxon>Gammaproteobacteria</taxon>
        <taxon>Thiohalorhabdales</taxon>
        <taxon>Thiohalorhabdaceae</taxon>
        <taxon>Thiohalorhabdus</taxon>
    </lineage>
</organism>
<dbReference type="Proteomes" id="UP000183104">
    <property type="component" value="Unassembled WGS sequence"/>
</dbReference>
<gene>
    <name evidence="1" type="ORF">SAMN05661077_1884</name>
</gene>
<dbReference type="AlphaFoldDB" id="A0A0P9CWM9"/>
<sequence>MGVAPTVVWAQEADRYGPVKGDQEVTLSGTGTSDTEFENNRMGISGSYGMYFRDRLKFSLRQQLNVVDLPGDNAWSGSTRVAADYHFDLGRWWPYVGAQFGFIYGDGVQETMIAGPDAGVKYYVHEDTFAFFETEYQVLFESADEAEALIDDGAWVHTVGVGFNF</sequence>
<name>A0A0P9CWM9_9GAMM</name>
<dbReference type="Gene3D" id="2.40.160.20">
    <property type="match status" value="1"/>
</dbReference>
<protein>
    <recommendedName>
        <fullName evidence="3">Outer membrane protein beta-barrel domain-containing protein</fullName>
    </recommendedName>
</protein>
<proteinExistence type="predicted"/>
<dbReference type="EMBL" id="FMUN01000005">
    <property type="protein sequence ID" value="SCY36345.1"/>
    <property type="molecule type" value="Genomic_DNA"/>
</dbReference>
<accession>A0A0P9CWM9</accession>
<keyword evidence="2" id="KW-1185">Reference proteome</keyword>
<dbReference type="STRING" id="381306.AN478_04460"/>
<evidence type="ECO:0000313" key="2">
    <source>
        <dbReference type="Proteomes" id="UP000183104"/>
    </source>
</evidence>
<evidence type="ECO:0008006" key="3">
    <source>
        <dbReference type="Google" id="ProtNLM"/>
    </source>
</evidence>
<evidence type="ECO:0000313" key="1">
    <source>
        <dbReference type="EMBL" id="SCY36345.1"/>
    </source>
</evidence>
<dbReference type="SUPFAM" id="SSF56925">
    <property type="entry name" value="OMPA-like"/>
    <property type="match status" value="1"/>
</dbReference>
<dbReference type="InterPro" id="IPR011250">
    <property type="entry name" value="OMP/PagP_B-barrel"/>
</dbReference>